<dbReference type="InterPro" id="IPR011250">
    <property type="entry name" value="OMP/PagP_B-barrel"/>
</dbReference>
<sequence length="207" mass="21774">MFTPNKSACVKLIAIAAMSCPALAAAQDNHFQGVTIGAQAGWDRSSIDETVLATPDDVQLTDRDDGIAYALFGGFDLQSGSFVIGGEAGFSPDGRTLRADVGADGYVKLDPKWSANVSARAGVALAPRLLAYGRVGYQLTRYRVGGYENGNSTPLASDRETGDGLIFGGGLEYAAGDSMLLRAEYRRRDLDGSLGGHQALIGVGFRF</sequence>
<comment type="similarity">
    <text evidence="4">Belongs to the Omp25/RopB family.</text>
</comment>
<evidence type="ECO:0000256" key="3">
    <source>
        <dbReference type="ARBA" id="ARBA00023136"/>
    </source>
</evidence>
<name>A0A0F7KYP4_9SPHN</name>
<gene>
    <name evidence="5" type="ORF">WYH_02893</name>
</gene>
<dbReference type="InterPro" id="IPR051692">
    <property type="entry name" value="OMP-like"/>
</dbReference>
<dbReference type="AlphaFoldDB" id="A0A0F7KYP4"/>
<evidence type="ECO:0000313" key="6">
    <source>
        <dbReference type="Proteomes" id="UP000034392"/>
    </source>
</evidence>
<dbReference type="Gene3D" id="2.40.160.20">
    <property type="match status" value="1"/>
</dbReference>
<protein>
    <submittedName>
        <fullName evidence="5">OmpA-like transmembrane domain protein</fullName>
    </submittedName>
</protein>
<dbReference type="Pfam" id="PF13505">
    <property type="entry name" value="OMP_b-brl"/>
    <property type="match status" value="1"/>
</dbReference>
<evidence type="ECO:0000313" key="5">
    <source>
        <dbReference type="EMBL" id="AKH43920.1"/>
    </source>
</evidence>
<dbReference type="KEGG" id="aay:WYH_02893"/>
<proteinExistence type="inferred from homology"/>
<organism evidence="5 6">
    <name type="scientific">Croceibacterium atlanticum</name>
    <dbReference type="NCBI Taxonomy" id="1267766"/>
    <lineage>
        <taxon>Bacteria</taxon>
        <taxon>Pseudomonadati</taxon>
        <taxon>Pseudomonadota</taxon>
        <taxon>Alphaproteobacteria</taxon>
        <taxon>Sphingomonadales</taxon>
        <taxon>Erythrobacteraceae</taxon>
        <taxon>Croceibacterium</taxon>
    </lineage>
</organism>
<dbReference type="PATRIC" id="fig|1267766.3.peg.2930"/>
<accession>A0A0F7KYP4</accession>
<keyword evidence="2" id="KW-0732">Signal</keyword>
<comment type="subcellular location">
    <subcellularLocation>
        <location evidence="1">Membrane</location>
    </subcellularLocation>
</comment>
<dbReference type="InterPro" id="IPR027385">
    <property type="entry name" value="Beta-barrel_OMP"/>
</dbReference>
<reference evidence="5" key="1">
    <citation type="submission" date="2015-05" db="EMBL/GenBank/DDBJ databases">
        <title>The complete genome of Altererythrobacter atlanticus strain 26DY36.</title>
        <authorList>
            <person name="Wu Y.-H."/>
            <person name="Cheng H."/>
            <person name="Wu X.-W."/>
        </authorList>
    </citation>
    <scope>NUCLEOTIDE SEQUENCE [LARGE SCALE GENOMIC DNA]</scope>
    <source>
        <strain evidence="5">26DY36</strain>
    </source>
</reference>
<keyword evidence="6" id="KW-1185">Reference proteome</keyword>
<evidence type="ECO:0000256" key="4">
    <source>
        <dbReference type="ARBA" id="ARBA00038306"/>
    </source>
</evidence>
<dbReference type="PANTHER" id="PTHR34001:SF3">
    <property type="entry name" value="BLL7405 PROTEIN"/>
    <property type="match status" value="1"/>
</dbReference>
<dbReference type="OrthoDB" id="7403678at2"/>
<dbReference type="Proteomes" id="UP000034392">
    <property type="component" value="Chromosome"/>
</dbReference>
<dbReference type="RefSeq" id="WP_053833602.1">
    <property type="nucleotide sequence ID" value="NZ_CP011452.2"/>
</dbReference>
<evidence type="ECO:0000256" key="2">
    <source>
        <dbReference type="ARBA" id="ARBA00022729"/>
    </source>
</evidence>
<evidence type="ECO:0000256" key="1">
    <source>
        <dbReference type="ARBA" id="ARBA00004370"/>
    </source>
</evidence>
<dbReference type="EMBL" id="CP011452">
    <property type="protein sequence ID" value="AKH43920.1"/>
    <property type="molecule type" value="Genomic_DNA"/>
</dbReference>
<keyword evidence="3" id="KW-0472">Membrane</keyword>
<dbReference type="STRING" id="1267766.WYH_02893"/>
<dbReference type="SUPFAM" id="SSF56925">
    <property type="entry name" value="OMPA-like"/>
    <property type="match status" value="1"/>
</dbReference>
<dbReference type="PANTHER" id="PTHR34001">
    <property type="entry name" value="BLL7405 PROTEIN"/>
    <property type="match status" value="1"/>
</dbReference>
<dbReference type="GO" id="GO:0016020">
    <property type="term" value="C:membrane"/>
    <property type="evidence" value="ECO:0007669"/>
    <property type="project" value="UniProtKB-SubCell"/>
</dbReference>